<feature type="domain" description="YoaR-like putative peptidoglycan binding" evidence="3">
    <location>
        <begin position="81"/>
        <end position="186"/>
    </location>
</feature>
<sequence length="605" mass="66751">MKTELLKPAIIYLLAFFTLALFLYLLFLTYYQDRFFPGVQIAGVDLGGKTPALAYQLIDTKFQERAATPIQVTYQDQSYSLSFPESKPQTDIRAKLTAAYSFGRSGNFLENFRDQSQALLSNLNFPLQMSYGNETPLKNQVTQIEGGVKKEAVNAQLTLGEDITVIPSKTGQELDREAFLQQIASYLVMESDPPTTLPITITEPKFSTALAQRAKTALESVKDPPISLSFEKSSWKIDQAVLLTLLDFNRTKPVLASLQLDGRTAIIEDITIASQKISDQELVLDTDKLDSYLLDLAKKIDRPTQDAKFKFDPETKRVRDFQPEEEGRKLDTVKTAELIIQALTGSSHDITLPVKVTKPKIAASSVNSFGIQELIGQGISHFTGSIENRIYNIRLAASRINGTLLPPGEIFSFNGTVGDISSASGYKQAYVIKSGRTVLDDGGGVCQVSTTLFRAALNSGLPVIERTAHAYRVGYYEQGFPPGLDATVFSPTVDFKFKNDTAAHVLIQAYVTGTTLYIDLYGTSDGRIAKLSTPAVTNQTPPPPELRQDDPELPRGVVKQVDWSAWGANVSFTRSVTRAGQTLISETFRSNYKPWQAVFLIGTKE</sequence>
<keyword evidence="2" id="KW-0812">Transmembrane</keyword>
<dbReference type="InterPro" id="IPR007391">
    <property type="entry name" value="Vancomycin_resist_VanW"/>
</dbReference>
<proteinExistence type="predicted"/>
<dbReference type="AlphaFoldDB" id="A0A1F5K896"/>
<evidence type="ECO:0000256" key="2">
    <source>
        <dbReference type="SAM" id="Phobius"/>
    </source>
</evidence>
<dbReference type="InterPro" id="IPR052913">
    <property type="entry name" value="Glycopeptide_resist_protein"/>
</dbReference>
<feature type="domain" description="YoaR-like putative peptidoglycan binding" evidence="3">
    <location>
        <begin position="278"/>
        <end position="348"/>
    </location>
</feature>
<dbReference type="EMBL" id="MFDH01000006">
    <property type="protein sequence ID" value="OGE36881.1"/>
    <property type="molecule type" value="Genomic_DNA"/>
</dbReference>
<gene>
    <name evidence="4" type="ORF">A3E45_03495</name>
</gene>
<dbReference type="PANTHER" id="PTHR35788">
    <property type="entry name" value="EXPORTED PROTEIN-RELATED"/>
    <property type="match status" value="1"/>
</dbReference>
<dbReference type="Pfam" id="PF04294">
    <property type="entry name" value="VanW"/>
    <property type="match status" value="1"/>
</dbReference>
<evidence type="ECO:0000313" key="5">
    <source>
        <dbReference type="Proteomes" id="UP000176405"/>
    </source>
</evidence>
<accession>A0A1F5K896</accession>
<dbReference type="Proteomes" id="UP000176405">
    <property type="component" value="Unassembled WGS sequence"/>
</dbReference>
<dbReference type="STRING" id="1797780.A3E45_03495"/>
<evidence type="ECO:0000259" key="3">
    <source>
        <dbReference type="Pfam" id="PF12229"/>
    </source>
</evidence>
<dbReference type="Pfam" id="PF12229">
    <property type="entry name" value="PG_binding_4"/>
    <property type="match status" value="2"/>
</dbReference>
<name>A0A1F5K896_9BACT</name>
<evidence type="ECO:0000313" key="4">
    <source>
        <dbReference type="EMBL" id="OGE36881.1"/>
    </source>
</evidence>
<dbReference type="InterPro" id="IPR022029">
    <property type="entry name" value="YoaR-like_PG-bd"/>
</dbReference>
<comment type="caution">
    <text evidence="4">The sequence shown here is derived from an EMBL/GenBank/DDBJ whole genome shotgun (WGS) entry which is preliminary data.</text>
</comment>
<keyword evidence="2" id="KW-0472">Membrane</keyword>
<protein>
    <recommendedName>
        <fullName evidence="3">YoaR-like putative peptidoglycan binding domain-containing protein</fullName>
    </recommendedName>
</protein>
<feature type="region of interest" description="Disordered" evidence="1">
    <location>
        <begin position="534"/>
        <end position="553"/>
    </location>
</feature>
<reference evidence="4 5" key="1">
    <citation type="journal article" date="2016" name="Nat. Commun.">
        <title>Thousands of microbial genomes shed light on interconnected biogeochemical processes in an aquifer system.</title>
        <authorList>
            <person name="Anantharaman K."/>
            <person name="Brown C.T."/>
            <person name="Hug L.A."/>
            <person name="Sharon I."/>
            <person name="Castelle C.J."/>
            <person name="Probst A.J."/>
            <person name="Thomas B.C."/>
            <person name="Singh A."/>
            <person name="Wilkins M.J."/>
            <person name="Karaoz U."/>
            <person name="Brodie E.L."/>
            <person name="Williams K.H."/>
            <person name="Hubbard S.S."/>
            <person name="Banfield J.F."/>
        </authorList>
    </citation>
    <scope>NUCLEOTIDE SEQUENCE [LARGE SCALE GENOMIC DNA]</scope>
</reference>
<feature type="transmembrane region" description="Helical" evidence="2">
    <location>
        <begin position="9"/>
        <end position="31"/>
    </location>
</feature>
<dbReference type="PANTHER" id="PTHR35788:SF1">
    <property type="entry name" value="EXPORTED PROTEIN"/>
    <property type="match status" value="1"/>
</dbReference>
<organism evidence="4 5">
    <name type="scientific">Candidatus Daviesbacteria bacterium RIFCSPHIGHO2_12_FULL_43_11</name>
    <dbReference type="NCBI Taxonomy" id="1797780"/>
    <lineage>
        <taxon>Bacteria</taxon>
        <taxon>Candidatus Daviesiibacteriota</taxon>
    </lineage>
</organism>
<evidence type="ECO:0000256" key="1">
    <source>
        <dbReference type="SAM" id="MobiDB-lite"/>
    </source>
</evidence>
<keyword evidence="2" id="KW-1133">Transmembrane helix</keyword>